<evidence type="ECO:0000313" key="1">
    <source>
        <dbReference type="EMBL" id="EAW31105.1"/>
    </source>
</evidence>
<name>A0YD02_9GAMM</name>
<accession>A0YD02</accession>
<dbReference type="AlphaFoldDB" id="A0YD02"/>
<dbReference type="Proteomes" id="UP000004931">
    <property type="component" value="Unassembled WGS sequence"/>
</dbReference>
<keyword evidence="1" id="KW-0560">Oxidoreductase</keyword>
<dbReference type="EMBL" id="AAVT01000004">
    <property type="protein sequence ID" value="EAW31105.1"/>
    <property type="molecule type" value="Genomic_DNA"/>
</dbReference>
<sequence length="109" mass="12413">MTLLKELEYDEIDFQKYGSQQLATVVFDRDEDGEQSQITILKDGKINQFNGSNKYNPSARRGASCVYAEEEEDGGKCVKICTIQHKGVTLIEVHSVCQDELDYLFKNIQ</sequence>
<dbReference type="EC" id="1.1.1.-" evidence="1"/>
<organism evidence="1 2">
    <name type="scientific">marine gamma proteobacterium HTCC2143</name>
    <dbReference type="NCBI Taxonomy" id="247633"/>
    <lineage>
        <taxon>Bacteria</taxon>
        <taxon>Pseudomonadati</taxon>
        <taxon>Pseudomonadota</taxon>
        <taxon>Gammaproteobacteria</taxon>
        <taxon>Cellvibrionales</taxon>
        <taxon>Spongiibacteraceae</taxon>
        <taxon>BD1-7 clade</taxon>
    </lineage>
</organism>
<proteinExistence type="predicted"/>
<protein>
    <submittedName>
        <fullName evidence="1">Short chain dehydrogenase</fullName>
        <ecNumber evidence="1">1.1.1.-</ecNumber>
    </submittedName>
</protein>
<gene>
    <name evidence="1" type="ORF">GP2143_03253</name>
</gene>
<evidence type="ECO:0000313" key="2">
    <source>
        <dbReference type="Proteomes" id="UP000004931"/>
    </source>
</evidence>
<reference evidence="1 2" key="1">
    <citation type="journal article" date="2010" name="J. Bacteriol.">
        <title>Genome sequence of the oligotrophic marine Gammaproteobacterium HTCC2143, isolated from the Oregon Coast.</title>
        <authorList>
            <person name="Oh H.M."/>
            <person name="Kang I."/>
            <person name="Ferriera S."/>
            <person name="Giovannoni S.J."/>
            <person name="Cho J.C."/>
        </authorList>
    </citation>
    <scope>NUCLEOTIDE SEQUENCE [LARGE SCALE GENOMIC DNA]</scope>
    <source>
        <strain evidence="1 2">HTCC2143</strain>
    </source>
</reference>
<keyword evidence="2" id="KW-1185">Reference proteome</keyword>
<dbReference type="GO" id="GO:0016491">
    <property type="term" value="F:oxidoreductase activity"/>
    <property type="evidence" value="ECO:0007669"/>
    <property type="project" value="UniProtKB-KW"/>
</dbReference>
<comment type="caution">
    <text evidence="1">The sequence shown here is derived from an EMBL/GenBank/DDBJ whole genome shotgun (WGS) entry which is preliminary data.</text>
</comment>